<proteinExistence type="predicted"/>
<gene>
    <name evidence="2" type="ORF">HGMM_F23D12C15</name>
</gene>
<name>H5SG50_9BACT</name>
<reference evidence="2" key="1">
    <citation type="journal article" date="2005" name="Environ. Microbiol.">
        <title>Genetic and functional properties of uncultivated thermophilic crenarchaeotes from a subsurface gold mine as revealed by analysis of genome fragments.</title>
        <authorList>
            <person name="Nunoura T."/>
            <person name="Hirayama H."/>
            <person name="Takami H."/>
            <person name="Oida H."/>
            <person name="Nishi S."/>
            <person name="Shimamura S."/>
            <person name="Suzuki Y."/>
            <person name="Inagaki F."/>
            <person name="Takai K."/>
            <person name="Nealson K.H."/>
            <person name="Horikoshi K."/>
        </authorList>
    </citation>
    <scope>NUCLEOTIDE SEQUENCE</scope>
</reference>
<sequence>MDGLTGDIIFARLLERNRQRESHLKGYTVVRTYQVRKENGRVRAEAQVVMRYRAPDVKEYTIIFERGSGFVRRRVFRRLLESEVETAAGRNLHDSSITPANYRFELLGEEDVDGFHCFVVRALPTRKDKYLFDGRIWIEANDFAILKIEGQPAKNPSFWIKRVEFVRRYRKIGEFWLPLKDESVTQVRIVGTNVLTIDYTNYEIVRGGAPNEDRITTSGRP</sequence>
<dbReference type="InterPro" id="IPR033399">
    <property type="entry name" value="TP_0789-like"/>
</dbReference>
<dbReference type="AlphaFoldDB" id="H5SG50"/>
<evidence type="ECO:0000313" key="2">
    <source>
        <dbReference type="EMBL" id="BAL55136.1"/>
    </source>
</evidence>
<organism evidence="2">
    <name type="scientific">uncultured Acidobacteriota bacterium</name>
    <dbReference type="NCBI Taxonomy" id="171953"/>
    <lineage>
        <taxon>Bacteria</taxon>
        <taxon>Pseudomonadati</taxon>
        <taxon>Acidobacteriota</taxon>
        <taxon>environmental samples</taxon>
    </lineage>
</organism>
<protein>
    <submittedName>
        <fullName evidence="2">Hypothetical conserved protein</fullName>
    </submittedName>
</protein>
<evidence type="ECO:0000259" key="1">
    <source>
        <dbReference type="Pfam" id="PF17131"/>
    </source>
</evidence>
<dbReference type="Gene3D" id="2.50.20.10">
    <property type="entry name" value="Lipoprotein localisation LolA/LolB/LppX"/>
    <property type="match status" value="1"/>
</dbReference>
<feature type="domain" description="Uncharacterized protein TP-0789" evidence="1">
    <location>
        <begin position="97"/>
        <end position="182"/>
    </location>
</feature>
<accession>H5SG50</accession>
<dbReference type="EMBL" id="AP011710">
    <property type="protein sequence ID" value="BAL55136.1"/>
    <property type="molecule type" value="Genomic_DNA"/>
</dbReference>
<dbReference type="Pfam" id="PF17131">
    <property type="entry name" value="LolA_like"/>
    <property type="match status" value="1"/>
</dbReference>
<reference evidence="2" key="2">
    <citation type="journal article" date="2012" name="PLoS ONE">
        <title>A Deeply Branching Thermophilic Bacterium with an Ancient Acetyl-CoA Pathway Dominates a Subsurface Ecosystem.</title>
        <authorList>
            <person name="Takami H."/>
            <person name="Noguchi H."/>
            <person name="Takaki Y."/>
            <person name="Uchiyama I."/>
            <person name="Toyoda A."/>
            <person name="Nishi S."/>
            <person name="Chee G.-J."/>
            <person name="Arai W."/>
            <person name="Nunoura T."/>
            <person name="Itoh T."/>
            <person name="Hattori M."/>
            <person name="Takai K."/>
        </authorList>
    </citation>
    <scope>NUCLEOTIDE SEQUENCE</scope>
</reference>